<feature type="chain" id="PRO_5001665698" description="Lipoprotein" evidence="1">
    <location>
        <begin position="19"/>
        <end position="160"/>
    </location>
</feature>
<dbReference type="EMBL" id="JNGW01000015">
    <property type="protein sequence ID" value="KDR53436.1"/>
    <property type="molecule type" value="Genomic_DNA"/>
</dbReference>
<protein>
    <recommendedName>
        <fullName evidence="4">Lipoprotein</fullName>
    </recommendedName>
</protein>
<name>A0A069QU79_HOYLO</name>
<keyword evidence="1" id="KW-0732">Signal</keyword>
<dbReference type="RefSeq" id="WP_018966290.1">
    <property type="nucleotide sequence ID" value="NZ_KB899210.1"/>
</dbReference>
<dbReference type="Proteomes" id="UP000027442">
    <property type="component" value="Unassembled WGS sequence"/>
</dbReference>
<proteinExistence type="predicted"/>
<comment type="caution">
    <text evidence="2">The sequence shown here is derived from an EMBL/GenBank/DDBJ whole genome shotgun (WGS) entry which is preliminary data.</text>
</comment>
<evidence type="ECO:0000313" key="3">
    <source>
        <dbReference type="Proteomes" id="UP000027442"/>
    </source>
</evidence>
<reference evidence="2 3" key="1">
    <citation type="submission" date="2013-08" db="EMBL/GenBank/DDBJ databases">
        <authorList>
            <person name="Weinstock G."/>
            <person name="Sodergren E."/>
            <person name="Wylie T."/>
            <person name="Fulton L."/>
            <person name="Fulton R."/>
            <person name="Fronick C."/>
            <person name="O'Laughlin M."/>
            <person name="Godfrey J."/>
            <person name="Miner T."/>
            <person name="Herter B."/>
            <person name="Appelbaum E."/>
            <person name="Cordes M."/>
            <person name="Lek S."/>
            <person name="Wollam A."/>
            <person name="Pepin K.H."/>
            <person name="Palsikar V.B."/>
            <person name="Mitreva M."/>
            <person name="Wilson R.K."/>
        </authorList>
    </citation>
    <scope>NUCLEOTIDE SEQUENCE [LARGE SCALE GENOMIC DNA]</scope>
    <source>
        <strain evidence="2 3">ATCC 15930</strain>
    </source>
</reference>
<accession>A0A069QU79</accession>
<feature type="signal peptide" evidence="1">
    <location>
        <begin position="1"/>
        <end position="18"/>
    </location>
</feature>
<organism evidence="2 3">
    <name type="scientific">Hoylesella loescheii DSM 19665 = JCM 12249 = ATCC 15930</name>
    <dbReference type="NCBI Taxonomy" id="1122985"/>
    <lineage>
        <taxon>Bacteria</taxon>
        <taxon>Pseudomonadati</taxon>
        <taxon>Bacteroidota</taxon>
        <taxon>Bacteroidia</taxon>
        <taxon>Bacteroidales</taxon>
        <taxon>Prevotellaceae</taxon>
        <taxon>Hoylesella</taxon>
    </lineage>
</organism>
<keyword evidence="3" id="KW-1185">Reference proteome</keyword>
<sequence length="160" mass="18104">MKKILALCALLLPTLLVGCDVRKVAFSPQFNGCVDSFAVYFFNWRLDKAAHFCTPDSKKWLQFAASQVQPEDLEQMKDLPQNFTYSYEITQGDSKGIAAEVALNVENFFILDSIGKPGRLKESATFPLQLVKQGETWKVRLDGLPRKVKNNQQETPKTDE</sequence>
<dbReference type="HOGENOM" id="CLU_145388_0_0_10"/>
<dbReference type="PATRIC" id="fig|1122985.7.peg.430"/>
<evidence type="ECO:0000256" key="1">
    <source>
        <dbReference type="SAM" id="SignalP"/>
    </source>
</evidence>
<evidence type="ECO:0008006" key="4">
    <source>
        <dbReference type="Google" id="ProtNLM"/>
    </source>
</evidence>
<dbReference type="PROSITE" id="PS51257">
    <property type="entry name" value="PROKAR_LIPOPROTEIN"/>
    <property type="match status" value="1"/>
</dbReference>
<evidence type="ECO:0000313" key="2">
    <source>
        <dbReference type="EMBL" id="KDR53436.1"/>
    </source>
</evidence>
<dbReference type="AlphaFoldDB" id="A0A069QU79"/>
<gene>
    <name evidence="2" type="ORF">HMPREF1991_00411</name>
</gene>